<evidence type="ECO:0000259" key="2">
    <source>
        <dbReference type="Pfam" id="PF01206"/>
    </source>
</evidence>
<gene>
    <name evidence="3" type="ORF">GGR05_004172</name>
</gene>
<dbReference type="PANTHER" id="PTHR33279:SF6">
    <property type="entry name" value="SULFUR CARRIER PROTEIN YEDF-RELATED"/>
    <property type="match status" value="1"/>
</dbReference>
<sequence>MAEPEDRTAGLSAKGRNPTARLDLRGLKCPLPALRTEKALAGASAAVDLVVLADDPLARLDIAHVCRKGGHALVAAEPLESGGWAFRIRTGQTDR</sequence>
<protein>
    <submittedName>
        <fullName evidence="3">tRNA 2-thiouridine synthesizing protein A</fullName>
        <ecNumber evidence="3">2.8.1.-</ecNumber>
    </submittedName>
</protein>
<dbReference type="RefSeq" id="WP_244546088.1">
    <property type="nucleotide sequence ID" value="NZ_FOOA01000024.1"/>
</dbReference>
<feature type="domain" description="UPF0033" evidence="2">
    <location>
        <begin position="21"/>
        <end position="89"/>
    </location>
</feature>
<dbReference type="AlphaFoldDB" id="A0A7W6BW43"/>
<dbReference type="PANTHER" id="PTHR33279">
    <property type="entry name" value="SULFUR CARRIER PROTEIN YEDF-RELATED"/>
    <property type="match status" value="1"/>
</dbReference>
<comment type="caution">
    <text evidence="3">The sequence shown here is derived from an EMBL/GenBank/DDBJ whole genome shotgun (WGS) entry which is preliminary data.</text>
</comment>
<reference evidence="3 4" key="1">
    <citation type="submission" date="2020-08" db="EMBL/GenBank/DDBJ databases">
        <title>Genomic Encyclopedia of Type Strains, Phase IV (KMG-IV): sequencing the most valuable type-strain genomes for metagenomic binning, comparative biology and taxonomic classification.</title>
        <authorList>
            <person name="Goeker M."/>
        </authorList>
    </citation>
    <scope>NUCLEOTIDE SEQUENCE [LARGE SCALE GENOMIC DNA]</scope>
    <source>
        <strain evidence="3 4">DSM 25024</strain>
    </source>
</reference>
<keyword evidence="3" id="KW-0808">Transferase</keyword>
<evidence type="ECO:0000256" key="1">
    <source>
        <dbReference type="ARBA" id="ARBA00008984"/>
    </source>
</evidence>
<evidence type="ECO:0000313" key="4">
    <source>
        <dbReference type="Proteomes" id="UP000531216"/>
    </source>
</evidence>
<dbReference type="EMBL" id="JACIDO010000015">
    <property type="protein sequence ID" value="MBB3938002.1"/>
    <property type="molecule type" value="Genomic_DNA"/>
</dbReference>
<name>A0A7W6BW43_9HYPH</name>
<dbReference type="Proteomes" id="UP000531216">
    <property type="component" value="Unassembled WGS sequence"/>
</dbReference>
<dbReference type="EC" id="2.8.1.-" evidence="3"/>
<accession>A0A7W6BW43</accession>
<dbReference type="Pfam" id="PF01206">
    <property type="entry name" value="TusA"/>
    <property type="match status" value="1"/>
</dbReference>
<organism evidence="3 4">
    <name type="scientific">Aureimonas phyllosphaerae</name>
    <dbReference type="NCBI Taxonomy" id="1166078"/>
    <lineage>
        <taxon>Bacteria</taxon>
        <taxon>Pseudomonadati</taxon>
        <taxon>Pseudomonadota</taxon>
        <taxon>Alphaproteobacteria</taxon>
        <taxon>Hyphomicrobiales</taxon>
        <taxon>Aurantimonadaceae</taxon>
        <taxon>Aureimonas</taxon>
    </lineage>
</organism>
<keyword evidence="4" id="KW-1185">Reference proteome</keyword>
<proteinExistence type="inferred from homology"/>
<dbReference type="InterPro" id="IPR001455">
    <property type="entry name" value="TusA-like"/>
</dbReference>
<dbReference type="SUPFAM" id="SSF64307">
    <property type="entry name" value="SirA-like"/>
    <property type="match status" value="1"/>
</dbReference>
<comment type="similarity">
    <text evidence="1">Belongs to the sulfur carrier protein TusA family.</text>
</comment>
<evidence type="ECO:0000313" key="3">
    <source>
        <dbReference type="EMBL" id="MBB3938002.1"/>
    </source>
</evidence>
<dbReference type="Gene3D" id="3.30.110.40">
    <property type="entry name" value="TusA-like domain"/>
    <property type="match status" value="1"/>
</dbReference>
<dbReference type="InterPro" id="IPR036868">
    <property type="entry name" value="TusA-like_sf"/>
</dbReference>
<dbReference type="CDD" id="cd00291">
    <property type="entry name" value="SirA_YedF_YeeD"/>
    <property type="match status" value="1"/>
</dbReference>
<dbReference type="GO" id="GO:0016740">
    <property type="term" value="F:transferase activity"/>
    <property type="evidence" value="ECO:0007669"/>
    <property type="project" value="UniProtKB-KW"/>
</dbReference>